<evidence type="ECO:0000256" key="3">
    <source>
        <dbReference type="ARBA" id="ARBA00022679"/>
    </source>
</evidence>
<dbReference type="PROSITE" id="PS00189">
    <property type="entry name" value="LIPOYL"/>
    <property type="match status" value="1"/>
</dbReference>
<dbReference type="GO" id="GO:0031405">
    <property type="term" value="F:lipoic acid binding"/>
    <property type="evidence" value="ECO:0007669"/>
    <property type="project" value="TreeGrafter"/>
</dbReference>
<dbReference type="InterPro" id="IPR050743">
    <property type="entry name" value="2-oxoacid_DH_E2_comp"/>
</dbReference>
<dbReference type="Gene3D" id="3.30.559.10">
    <property type="entry name" value="Chloramphenicol acetyltransferase-like domain"/>
    <property type="match status" value="1"/>
</dbReference>
<evidence type="ECO:0000259" key="8">
    <source>
        <dbReference type="PROSITE" id="PS51826"/>
    </source>
</evidence>
<dbReference type="InterPro" id="IPR004167">
    <property type="entry name" value="PSBD"/>
</dbReference>
<dbReference type="InterPro" id="IPR003016">
    <property type="entry name" value="2-oxoA_DH_lipoyl-BS"/>
</dbReference>
<dbReference type="Pfam" id="PF00198">
    <property type="entry name" value="2-oxoacid_dh"/>
    <property type="match status" value="1"/>
</dbReference>
<dbReference type="RefSeq" id="WP_092653474.1">
    <property type="nucleotide sequence ID" value="NZ_FOHA01000017.1"/>
</dbReference>
<evidence type="ECO:0000313" key="9">
    <source>
        <dbReference type="EMBL" id="SES01731.1"/>
    </source>
</evidence>
<feature type="domain" description="Peripheral subunit-binding (PSBD)" evidence="8">
    <location>
        <begin position="110"/>
        <end position="147"/>
    </location>
</feature>
<dbReference type="PANTHER" id="PTHR43178">
    <property type="entry name" value="DIHYDROLIPOAMIDE ACETYLTRANSFERASE COMPONENT OF PYRUVATE DEHYDROGENASE COMPLEX"/>
    <property type="match status" value="1"/>
</dbReference>
<dbReference type="SUPFAM" id="SSF52777">
    <property type="entry name" value="CoA-dependent acyltransferases"/>
    <property type="match status" value="1"/>
</dbReference>
<dbReference type="EC" id="2.3.1.-" evidence="6"/>
<keyword evidence="4 6" id="KW-0450">Lipoyl</keyword>
<reference evidence="9 10" key="1">
    <citation type="submission" date="2016-10" db="EMBL/GenBank/DDBJ databases">
        <authorList>
            <person name="de Groot N.N."/>
        </authorList>
    </citation>
    <scope>NUCLEOTIDE SEQUENCE [LARGE SCALE GENOMIC DNA]</scope>
    <source>
        <strain evidence="9 10">DSM 13760</strain>
    </source>
</reference>
<comment type="cofactor">
    <cofactor evidence="1 6">
        <name>(R)-lipoate</name>
        <dbReference type="ChEBI" id="CHEBI:83088"/>
    </cofactor>
</comment>
<dbReference type="CDD" id="cd06849">
    <property type="entry name" value="lipoyl_domain"/>
    <property type="match status" value="1"/>
</dbReference>
<dbReference type="InterPro" id="IPR001078">
    <property type="entry name" value="2-oxoacid_DH_actylTfrase"/>
</dbReference>
<dbReference type="OrthoDB" id="9805770at2"/>
<comment type="similarity">
    <text evidence="2 6">Belongs to the 2-oxoacid dehydrogenase family.</text>
</comment>
<feature type="domain" description="Lipoyl-binding" evidence="7">
    <location>
        <begin position="3"/>
        <end position="78"/>
    </location>
</feature>
<dbReference type="PANTHER" id="PTHR43178:SF5">
    <property type="entry name" value="LIPOAMIDE ACYLTRANSFERASE COMPONENT OF BRANCHED-CHAIN ALPHA-KETO ACID DEHYDROGENASE COMPLEX, MITOCHONDRIAL"/>
    <property type="match status" value="1"/>
</dbReference>
<dbReference type="Proteomes" id="UP000198948">
    <property type="component" value="Unassembled WGS sequence"/>
</dbReference>
<dbReference type="SUPFAM" id="SSF47005">
    <property type="entry name" value="Peripheral subunit-binding domain of 2-oxo acid dehydrogenase complex"/>
    <property type="match status" value="1"/>
</dbReference>
<evidence type="ECO:0000256" key="4">
    <source>
        <dbReference type="ARBA" id="ARBA00022823"/>
    </source>
</evidence>
<proteinExistence type="inferred from homology"/>
<dbReference type="EMBL" id="FOHA01000017">
    <property type="protein sequence ID" value="SES01731.1"/>
    <property type="molecule type" value="Genomic_DNA"/>
</dbReference>
<dbReference type="PROSITE" id="PS51826">
    <property type="entry name" value="PSBD"/>
    <property type="match status" value="1"/>
</dbReference>
<evidence type="ECO:0000256" key="2">
    <source>
        <dbReference type="ARBA" id="ARBA00007317"/>
    </source>
</evidence>
<dbReference type="AlphaFoldDB" id="A0A1H9TXI9"/>
<evidence type="ECO:0000256" key="1">
    <source>
        <dbReference type="ARBA" id="ARBA00001938"/>
    </source>
</evidence>
<dbReference type="Pfam" id="PF00364">
    <property type="entry name" value="Biotin_lipoyl"/>
    <property type="match status" value="1"/>
</dbReference>
<evidence type="ECO:0000256" key="6">
    <source>
        <dbReference type="RuleBase" id="RU003423"/>
    </source>
</evidence>
<evidence type="ECO:0000256" key="5">
    <source>
        <dbReference type="ARBA" id="ARBA00023315"/>
    </source>
</evidence>
<keyword evidence="10" id="KW-1185">Reference proteome</keyword>
<evidence type="ECO:0000259" key="7">
    <source>
        <dbReference type="PROSITE" id="PS50968"/>
    </source>
</evidence>
<dbReference type="STRING" id="142588.SAMN04488559_11749"/>
<keyword evidence="3 6" id="KW-0808">Transferase</keyword>
<dbReference type="InterPro" id="IPR000089">
    <property type="entry name" value="Biotin_lipoyl"/>
</dbReference>
<keyword evidence="5 6" id="KW-0012">Acyltransferase</keyword>
<dbReference type="FunFam" id="3.30.559.10:FF:000007">
    <property type="entry name" value="Dihydrolipoamide acetyltransferase component of pyruvate dehydrogenase complex"/>
    <property type="match status" value="1"/>
</dbReference>
<protein>
    <recommendedName>
        <fullName evidence="6">Dihydrolipoamide acetyltransferase component of pyruvate dehydrogenase complex</fullName>
        <ecNumber evidence="6">2.3.1.-</ecNumber>
    </recommendedName>
</protein>
<evidence type="ECO:0000313" key="10">
    <source>
        <dbReference type="Proteomes" id="UP000198948"/>
    </source>
</evidence>
<sequence length="399" mass="44255">MSIKMIEMPRIGESSVEGTLVKWLVEPGEKIKKYQPIAEIMTAKVTTEMPSMLSGIVQEQLIEEMATVAVGEAILAVQTVEKAVEEQVVQAPLKETISQPNTMARLPEKGLSPSVRRLSKEHQIDLTQVTGTGIRGRITKKDIAQYVQNRNQSPQPQVTSTKKVEVKKLIASDTQQVIQPSPIRLAIAKHMEESKSDIPHAWMMVEADVTPLVKRREQLKHHFLEENGVKLTYFPYFVKAVAIALKKVPLLNASWQNNQILQHHEINLSIAVGTDKALFTPVIMHADQKSVRDIAVEIQQIVQHIRAGNLHQVQMEGGTFTVNNTGAFGSVLSKGIINAPQGGILQVESIVKRPVVIDDMIAIRSMVNLCLSFDHRLLDGVMAGEFLATLKETLLQTEA</sequence>
<name>A0A1H9TXI9_9LACT</name>
<dbReference type="Gene3D" id="4.10.320.10">
    <property type="entry name" value="E3-binding domain"/>
    <property type="match status" value="1"/>
</dbReference>
<dbReference type="PROSITE" id="PS50968">
    <property type="entry name" value="BIOTINYL_LIPOYL"/>
    <property type="match status" value="1"/>
</dbReference>
<dbReference type="GO" id="GO:0005737">
    <property type="term" value="C:cytoplasm"/>
    <property type="evidence" value="ECO:0007669"/>
    <property type="project" value="TreeGrafter"/>
</dbReference>
<dbReference type="InterPro" id="IPR023213">
    <property type="entry name" value="CAT-like_dom_sf"/>
</dbReference>
<dbReference type="Gene3D" id="2.40.50.100">
    <property type="match status" value="1"/>
</dbReference>
<gene>
    <name evidence="9" type="ORF">SAMN04488559_11749</name>
</gene>
<accession>A0A1H9TXI9</accession>
<organism evidence="9 10">
    <name type="scientific">Isobaculum melis</name>
    <dbReference type="NCBI Taxonomy" id="142588"/>
    <lineage>
        <taxon>Bacteria</taxon>
        <taxon>Bacillati</taxon>
        <taxon>Bacillota</taxon>
        <taxon>Bacilli</taxon>
        <taxon>Lactobacillales</taxon>
        <taxon>Carnobacteriaceae</taxon>
        <taxon>Isobaculum</taxon>
    </lineage>
</organism>
<dbReference type="GO" id="GO:0016407">
    <property type="term" value="F:acetyltransferase activity"/>
    <property type="evidence" value="ECO:0007669"/>
    <property type="project" value="TreeGrafter"/>
</dbReference>
<dbReference type="Pfam" id="PF02817">
    <property type="entry name" value="E3_binding"/>
    <property type="match status" value="1"/>
</dbReference>
<dbReference type="InterPro" id="IPR036625">
    <property type="entry name" value="E3-bd_dom_sf"/>
</dbReference>
<dbReference type="SUPFAM" id="SSF51230">
    <property type="entry name" value="Single hybrid motif"/>
    <property type="match status" value="1"/>
</dbReference>
<dbReference type="InterPro" id="IPR011053">
    <property type="entry name" value="Single_hybrid_motif"/>
</dbReference>